<dbReference type="PROSITE" id="PS51850">
    <property type="entry name" value="KARI_N"/>
    <property type="match status" value="1"/>
</dbReference>
<proteinExistence type="predicted"/>
<keyword evidence="3" id="KW-1185">Reference proteome</keyword>
<dbReference type="SUPFAM" id="SSF51735">
    <property type="entry name" value="NAD(P)-binding Rossmann-fold domains"/>
    <property type="match status" value="1"/>
</dbReference>
<dbReference type="GO" id="GO:0016491">
    <property type="term" value="F:oxidoreductase activity"/>
    <property type="evidence" value="ECO:0007669"/>
    <property type="project" value="InterPro"/>
</dbReference>
<dbReference type="InterPro" id="IPR036291">
    <property type="entry name" value="NAD(P)-bd_dom_sf"/>
</dbReference>
<dbReference type="Gene3D" id="3.40.50.720">
    <property type="entry name" value="NAD(P)-binding Rossmann-like Domain"/>
    <property type="match status" value="1"/>
</dbReference>
<dbReference type="EMBL" id="CP043875">
    <property type="protein sequence ID" value="WOF16685.1"/>
    <property type="molecule type" value="Genomic_DNA"/>
</dbReference>
<dbReference type="InterPro" id="IPR013023">
    <property type="entry name" value="KARI"/>
</dbReference>
<dbReference type="RefSeq" id="WP_317136109.1">
    <property type="nucleotide sequence ID" value="NZ_CP043875.1"/>
</dbReference>
<evidence type="ECO:0000313" key="3">
    <source>
        <dbReference type="Proteomes" id="UP001301797"/>
    </source>
</evidence>
<reference evidence="2 3" key="1">
    <citation type="submission" date="2019-09" db="EMBL/GenBank/DDBJ databases">
        <title>The complete genome of Methanoplanus sp. FWC-SCC4.</title>
        <authorList>
            <person name="Chen S.-C."/>
            <person name="Zhou Y.-Z."/>
            <person name="Lai M.-C."/>
        </authorList>
    </citation>
    <scope>NUCLEOTIDE SEQUENCE [LARGE SCALE GENOMIC DNA]</scope>
    <source>
        <strain evidence="2 3">FWC-SCC4</strain>
    </source>
</reference>
<protein>
    <recommendedName>
        <fullName evidence="1">KARI N-terminal Rossmann domain-containing protein</fullName>
    </recommendedName>
</protein>
<dbReference type="GeneID" id="85230152"/>
<name>A0AA97FC38_9EURY</name>
<dbReference type="GO" id="GO:0009082">
    <property type="term" value="P:branched-chain amino acid biosynthetic process"/>
    <property type="evidence" value="ECO:0007669"/>
    <property type="project" value="InterPro"/>
</dbReference>
<evidence type="ECO:0000259" key="1">
    <source>
        <dbReference type="PROSITE" id="PS51850"/>
    </source>
</evidence>
<dbReference type="Pfam" id="PF07991">
    <property type="entry name" value="KARI_N"/>
    <property type="match status" value="1"/>
</dbReference>
<feature type="domain" description="KARI N-terminal Rossmann" evidence="1">
    <location>
        <begin position="1"/>
        <end position="177"/>
    </location>
</feature>
<dbReference type="PANTHER" id="PTHR21371">
    <property type="entry name" value="KETOL-ACID REDUCTOISOMERASE, MITOCHONDRIAL"/>
    <property type="match status" value="1"/>
</dbReference>
<dbReference type="KEGG" id="mefw:F1737_08275"/>
<accession>A0AA97FC38</accession>
<organism evidence="2 3">
    <name type="scientific">Methanochimaera problematica</name>
    <dbReference type="NCBI Taxonomy" id="2609417"/>
    <lineage>
        <taxon>Archaea</taxon>
        <taxon>Methanobacteriati</taxon>
        <taxon>Methanobacteriota</taxon>
        <taxon>Stenosarchaea group</taxon>
        <taxon>Methanomicrobia</taxon>
        <taxon>Methanomicrobiales</taxon>
        <taxon>Methanomicrobiaceae</taxon>
        <taxon>Methanochimaera</taxon>
    </lineage>
</organism>
<sequence>MSTKSGDNAGILDKRRISIIGYGNEGRQHAQRLRDSGTDFVIGVRPGNSWERASKDGFDVFSISDAVSGSDVVIVTLAADGIRTSFEKYISPYMKEGASLVITDPFFPCYQLLETNKNYDIGVFFVTGQDISSSQADLIPKSAYISVLNNFSKKAQDIAAELATLEGIADDHICFEDLRDIAESKIFAEEAVMKGAGIFIRAAIATMENNGYNSKMSKEIVLNTYMAAANEYLRKNDEKKVKTDGQSRSETIMEENIAEYMNEVIKLTKTGIIARDRMLSELTLTNH</sequence>
<dbReference type="AlphaFoldDB" id="A0AA97FC38"/>
<gene>
    <name evidence="2" type="ORF">F1737_08275</name>
</gene>
<dbReference type="InterPro" id="IPR013116">
    <property type="entry name" value="KARI_N"/>
</dbReference>
<evidence type="ECO:0000313" key="2">
    <source>
        <dbReference type="EMBL" id="WOF16685.1"/>
    </source>
</evidence>
<dbReference type="Proteomes" id="UP001301797">
    <property type="component" value="Chromosome"/>
</dbReference>